<reference evidence="1 2" key="1">
    <citation type="journal article" date="2022" name="Int. J. Syst. Evol. Microbiol.">
        <title>Miniphocaeibacter halophilus sp. nov., an ammonium-tolerant acetate-producing bacterium isolated from a biogas system.</title>
        <authorList>
            <person name="Schnurer A."/>
            <person name="Singh A."/>
            <person name="Bi S."/>
            <person name="Qiao W."/>
            <person name="Westerholm M."/>
        </authorList>
    </citation>
    <scope>NUCLEOTIDE SEQUENCE [LARGE SCALE GENOMIC DNA]</scope>
    <source>
        <strain evidence="1 2">AMB_01</strain>
    </source>
</reference>
<name>A0AC61MTJ8_9FIRM</name>
<evidence type="ECO:0000313" key="1">
    <source>
        <dbReference type="EMBL" id="QQK08916.1"/>
    </source>
</evidence>
<keyword evidence="2" id="KW-1185">Reference proteome</keyword>
<proteinExistence type="predicted"/>
<evidence type="ECO:0000313" key="2">
    <source>
        <dbReference type="Proteomes" id="UP000595814"/>
    </source>
</evidence>
<protein>
    <submittedName>
        <fullName evidence="1">YidC/Oxa1 family membrane protein insertase</fullName>
    </submittedName>
</protein>
<organism evidence="1 2">
    <name type="scientific">Miniphocaeibacter halophilus</name>
    <dbReference type="NCBI Taxonomy" id="2931922"/>
    <lineage>
        <taxon>Bacteria</taxon>
        <taxon>Bacillati</taxon>
        <taxon>Bacillota</taxon>
        <taxon>Tissierellia</taxon>
        <taxon>Tissierellales</taxon>
        <taxon>Peptoniphilaceae</taxon>
        <taxon>Miniphocaeibacter</taxon>
    </lineage>
</organism>
<sequence length="267" mass="30202">MTQFLSSIIGKILEFIYATVSKIGTEPKSISYFAISLIILTLIYKLAMLPVTLSNAKMTKVNAELQPAMKKLEKKYKHDPQLYQQKVMELQKEMGFSPFASCLPMIVQLIIIWALFPVMRAPMEYTGLSETIATNFFWIPDLTAKDPTIILPFLMAGSQMLYSVLLTPSAKKSDDGQADPMQSMNFMMKYGMPIMFFFFARSYQAGLALYWTTGNIIEIAIRMVLKVVNKEEEVVEEVPKKKKTSSKEKISEGQASKKKKANKKKGA</sequence>
<dbReference type="EMBL" id="CP066744">
    <property type="protein sequence ID" value="QQK08916.1"/>
    <property type="molecule type" value="Genomic_DNA"/>
</dbReference>
<accession>A0AC61MTJ8</accession>
<gene>
    <name evidence="1" type="ORF">JFY71_05100</name>
</gene>
<dbReference type="Proteomes" id="UP000595814">
    <property type="component" value="Chromosome"/>
</dbReference>